<feature type="compositionally biased region" description="Basic and acidic residues" evidence="1">
    <location>
        <begin position="77"/>
        <end position="86"/>
    </location>
</feature>
<sequence>MFTSSALSGKFAKKTLAQSDPLRRSFSEARRAGYPSPASFKNRLSLVPATRATCPLGDFVPAKRETKPKSPARASFKRQDWGERGRAGAQIPRWGI</sequence>
<dbReference type="EMBL" id="MHMS01000022">
    <property type="protein sequence ID" value="OGZ31765.1"/>
    <property type="molecule type" value="Genomic_DNA"/>
</dbReference>
<name>A0A1G2F126_9BACT</name>
<dbReference type="STRING" id="1801726.A3H02_01735"/>
<comment type="caution">
    <text evidence="2">The sequence shown here is derived from an EMBL/GenBank/DDBJ whole genome shotgun (WGS) entry which is preliminary data.</text>
</comment>
<evidence type="ECO:0000313" key="3">
    <source>
        <dbReference type="Proteomes" id="UP000176787"/>
    </source>
</evidence>
<feature type="region of interest" description="Disordered" evidence="1">
    <location>
        <begin position="58"/>
        <end position="96"/>
    </location>
</feature>
<accession>A0A1G2F126</accession>
<evidence type="ECO:0000256" key="1">
    <source>
        <dbReference type="SAM" id="MobiDB-lite"/>
    </source>
</evidence>
<evidence type="ECO:0000313" key="2">
    <source>
        <dbReference type="EMBL" id="OGZ31765.1"/>
    </source>
</evidence>
<gene>
    <name evidence="2" type="ORF">A3H02_01735</name>
</gene>
<organism evidence="2 3">
    <name type="scientific">Candidatus Niyogibacteria bacterium RIFCSPLOWO2_12_FULL_41_13</name>
    <dbReference type="NCBI Taxonomy" id="1801726"/>
    <lineage>
        <taxon>Bacteria</taxon>
        <taxon>Candidatus Niyogiibacteriota</taxon>
    </lineage>
</organism>
<dbReference type="Proteomes" id="UP000176787">
    <property type="component" value="Unassembled WGS sequence"/>
</dbReference>
<feature type="compositionally biased region" description="Basic and acidic residues" evidence="1">
    <location>
        <begin position="21"/>
        <end position="31"/>
    </location>
</feature>
<protein>
    <submittedName>
        <fullName evidence="2">Uncharacterized protein</fullName>
    </submittedName>
</protein>
<feature type="region of interest" description="Disordered" evidence="1">
    <location>
        <begin position="19"/>
        <end position="40"/>
    </location>
</feature>
<dbReference type="AlphaFoldDB" id="A0A1G2F126"/>
<reference evidence="2 3" key="1">
    <citation type="journal article" date="2016" name="Nat. Commun.">
        <title>Thousands of microbial genomes shed light on interconnected biogeochemical processes in an aquifer system.</title>
        <authorList>
            <person name="Anantharaman K."/>
            <person name="Brown C.T."/>
            <person name="Hug L.A."/>
            <person name="Sharon I."/>
            <person name="Castelle C.J."/>
            <person name="Probst A.J."/>
            <person name="Thomas B.C."/>
            <person name="Singh A."/>
            <person name="Wilkins M.J."/>
            <person name="Karaoz U."/>
            <person name="Brodie E.L."/>
            <person name="Williams K.H."/>
            <person name="Hubbard S.S."/>
            <person name="Banfield J.F."/>
        </authorList>
    </citation>
    <scope>NUCLEOTIDE SEQUENCE [LARGE SCALE GENOMIC DNA]</scope>
</reference>
<proteinExistence type="predicted"/>